<dbReference type="Proteomes" id="UP000694407">
    <property type="component" value="Unplaced"/>
</dbReference>
<gene>
    <name evidence="8" type="primary">LOC107157114</name>
</gene>
<keyword evidence="9" id="KW-1185">Reference proteome</keyword>
<evidence type="ECO:0000313" key="9">
    <source>
        <dbReference type="Proteomes" id="UP000694407"/>
    </source>
</evidence>
<dbReference type="PANTHER" id="PTHR13999:SF4">
    <property type="entry name" value="INTERFERON-INDUCED TRANSMEMBRANE PROTEIN 3"/>
    <property type="match status" value="1"/>
</dbReference>
<dbReference type="GO" id="GO:0051607">
    <property type="term" value="P:defense response to virus"/>
    <property type="evidence" value="ECO:0007669"/>
    <property type="project" value="TreeGrafter"/>
</dbReference>
<keyword evidence="5 6" id="KW-0472">Membrane</keyword>
<evidence type="ECO:0000256" key="7">
    <source>
        <dbReference type="SAM" id="SignalP"/>
    </source>
</evidence>
<keyword evidence="4 6" id="KW-1133">Transmembrane helix</keyword>
<dbReference type="GO" id="GO:0034341">
    <property type="term" value="P:response to type II interferon"/>
    <property type="evidence" value="ECO:0007669"/>
    <property type="project" value="TreeGrafter"/>
</dbReference>
<dbReference type="PANTHER" id="PTHR13999">
    <property type="entry name" value="INTERFERON INDUCIBLE TRANSMEMBRANE PROTEIN"/>
    <property type="match status" value="1"/>
</dbReference>
<evidence type="ECO:0000256" key="2">
    <source>
        <dbReference type="ARBA" id="ARBA00006843"/>
    </source>
</evidence>
<comment type="similarity">
    <text evidence="2">Belongs to the CD225/Dispanin family.</text>
</comment>
<comment type="subcellular location">
    <subcellularLocation>
        <location evidence="1">Membrane</location>
    </subcellularLocation>
</comment>
<feature type="signal peptide" evidence="7">
    <location>
        <begin position="1"/>
        <end position="16"/>
    </location>
</feature>
<dbReference type="GO" id="GO:0060337">
    <property type="term" value="P:type I interferon-mediated signaling pathway"/>
    <property type="evidence" value="ECO:0007669"/>
    <property type="project" value="TreeGrafter"/>
</dbReference>
<dbReference type="InterPro" id="IPR051517">
    <property type="entry name" value="IFITM_antiviral_protein"/>
</dbReference>
<accession>A0A8C5Z5U9</accession>
<sequence>MAVMLHHLVALESAGAVVDWLGPECGPELLLLLTRLWSLPGLGKDPRTPTALTGGVSCEVLIWVPGQKAPPTWSFLPLCPREIGSSGFSSTPQHSANHQLTTARKRNFWETESTRERVGQTATLQPLRSWAPVSSMNQAPHTVSMYPNAGRPTHYEKFQEEHEVAVLGAPQGSAPMTTTVINMPRDISVPDHVVWSLFNTLFMNFCCLGFIAFAYSVKSRDRKMVGDITGAQAFASTAKCLNIWALIFNIILTIGAIVILIIFSAAIVQAISQMKNHPGGF</sequence>
<proteinExistence type="inferred from homology"/>
<evidence type="ECO:0000256" key="4">
    <source>
        <dbReference type="ARBA" id="ARBA00022989"/>
    </source>
</evidence>
<evidence type="ECO:0000256" key="3">
    <source>
        <dbReference type="ARBA" id="ARBA00022692"/>
    </source>
</evidence>
<dbReference type="GO" id="GO:0046597">
    <property type="term" value="P:host-mediated suppression of symbiont invasion"/>
    <property type="evidence" value="ECO:0007669"/>
    <property type="project" value="TreeGrafter"/>
</dbReference>
<protein>
    <submittedName>
        <fullName evidence="8">Interferon-induced transmembrane protein 1-like</fullName>
    </submittedName>
</protein>
<name>A0A8C5Z5U9_MARMA</name>
<evidence type="ECO:0000256" key="6">
    <source>
        <dbReference type="SAM" id="Phobius"/>
    </source>
</evidence>
<feature type="chain" id="PRO_5044681025" evidence="7">
    <location>
        <begin position="17"/>
        <end position="281"/>
    </location>
</feature>
<dbReference type="GO" id="GO:0005886">
    <property type="term" value="C:plasma membrane"/>
    <property type="evidence" value="ECO:0007669"/>
    <property type="project" value="TreeGrafter"/>
</dbReference>
<feature type="transmembrane region" description="Helical" evidence="6">
    <location>
        <begin position="243"/>
        <end position="271"/>
    </location>
</feature>
<organism evidence="8 9">
    <name type="scientific">Marmota marmota marmota</name>
    <name type="common">Alpine marmot</name>
    <dbReference type="NCBI Taxonomy" id="9994"/>
    <lineage>
        <taxon>Eukaryota</taxon>
        <taxon>Metazoa</taxon>
        <taxon>Chordata</taxon>
        <taxon>Craniata</taxon>
        <taxon>Vertebrata</taxon>
        <taxon>Euteleostomi</taxon>
        <taxon>Mammalia</taxon>
        <taxon>Eutheria</taxon>
        <taxon>Euarchontoglires</taxon>
        <taxon>Glires</taxon>
        <taxon>Rodentia</taxon>
        <taxon>Sciuromorpha</taxon>
        <taxon>Sciuridae</taxon>
        <taxon>Xerinae</taxon>
        <taxon>Marmotini</taxon>
        <taxon>Marmota</taxon>
    </lineage>
</organism>
<dbReference type="GeneTree" id="ENSGT00950000182857"/>
<reference evidence="8" key="1">
    <citation type="submission" date="2025-05" db="UniProtKB">
        <authorList>
            <consortium name="Ensembl"/>
        </authorList>
    </citation>
    <scope>IDENTIFICATION</scope>
</reference>
<dbReference type="InterPro" id="IPR007593">
    <property type="entry name" value="CD225/Dispanin_fam"/>
</dbReference>
<dbReference type="GO" id="GO:0045071">
    <property type="term" value="P:negative regulation of viral genome replication"/>
    <property type="evidence" value="ECO:0007669"/>
    <property type="project" value="TreeGrafter"/>
</dbReference>
<evidence type="ECO:0000313" key="8">
    <source>
        <dbReference type="Ensembl" id="ENSMMMP00000008069.1"/>
    </source>
</evidence>
<dbReference type="AlphaFoldDB" id="A0A8C5Z5U9"/>
<dbReference type="GO" id="GO:0035456">
    <property type="term" value="P:response to interferon-beta"/>
    <property type="evidence" value="ECO:0007669"/>
    <property type="project" value="TreeGrafter"/>
</dbReference>
<evidence type="ECO:0000256" key="5">
    <source>
        <dbReference type="ARBA" id="ARBA00023136"/>
    </source>
</evidence>
<keyword evidence="3 6" id="KW-0812">Transmembrane</keyword>
<dbReference type="GO" id="GO:0035455">
    <property type="term" value="P:response to interferon-alpha"/>
    <property type="evidence" value="ECO:0007669"/>
    <property type="project" value="TreeGrafter"/>
</dbReference>
<keyword evidence="7" id="KW-0732">Signal</keyword>
<evidence type="ECO:0000256" key="1">
    <source>
        <dbReference type="ARBA" id="ARBA00004370"/>
    </source>
</evidence>
<dbReference type="Pfam" id="PF04505">
    <property type="entry name" value="CD225"/>
    <property type="match status" value="1"/>
</dbReference>
<dbReference type="Ensembl" id="ENSMMMT00000009201.1">
    <property type="protein sequence ID" value="ENSMMMP00000008069.1"/>
    <property type="gene ID" value="ENSMMMG00000007248.1"/>
</dbReference>
<dbReference type="Ensembl" id="ENSMMMT00000009209.1">
    <property type="protein sequence ID" value="ENSMMMP00000008074.1"/>
    <property type="gene ID" value="ENSMMMG00000007248.1"/>
</dbReference>
<feature type="transmembrane region" description="Helical" evidence="6">
    <location>
        <begin position="193"/>
        <end position="215"/>
    </location>
</feature>